<keyword evidence="7" id="KW-0539">Nucleus</keyword>
<evidence type="ECO:0000256" key="8">
    <source>
        <dbReference type="SAM" id="MobiDB-lite"/>
    </source>
</evidence>
<dbReference type="OrthoDB" id="341482at2759"/>
<keyword evidence="6" id="KW-0906">Nuclear pore complex</keyword>
<dbReference type="GO" id="GO:0006406">
    <property type="term" value="P:mRNA export from nucleus"/>
    <property type="evidence" value="ECO:0007669"/>
    <property type="project" value="TreeGrafter"/>
</dbReference>
<proteinExistence type="predicted"/>
<comment type="subcellular location">
    <subcellularLocation>
        <location evidence="1">Nucleus</location>
        <location evidence="1">Nuclear pore complex</location>
    </subcellularLocation>
</comment>
<dbReference type="Gene3D" id="2.130.10.10">
    <property type="entry name" value="YVTN repeat-like/Quinoprotein amine dehydrogenase"/>
    <property type="match status" value="1"/>
</dbReference>
<dbReference type="PANTHER" id="PTHR13257:SF0">
    <property type="entry name" value="NUCLEAR PORE COMPLEX PROTEIN NUP88"/>
    <property type="match status" value="1"/>
</dbReference>
<dbReference type="InterPro" id="IPR037700">
    <property type="entry name" value="NUP88/NUP82"/>
</dbReference>
<dbReference type="EMBL" id="MU004231">
    <property type="protein sequence ID" value="KAF2673284.1"/>
    <property type="molecule type" value="Genomic_DNA"/>
</dbReference>
<evidence type="ECO:0000256" key="3">
    <source>
        <dbReference type="ARBA" id="ARBA00022816"/>
    </source>
</evidence>
<protein>
    <recommendedName>
        <fullName evidence="11">Nuclear pore complex protein An-Nup82</fullName>
    </recommendedName>
</protein>
<evidence type="ECO:0000256" key="5">
    <source>
        <dbReference type="ARBA" id="ARBA00023010"/>
    </source>
</evidence>
<dbReference type="SUPFAM" id="SSF50978">
    <property type="entry name" value="WD40 repeat-like"/>
    <property type="match status" value="1"/>
</dbReference>
<feature type="region of interest" description="Disordered" evidence="8">
    <location>
        <begin position="807"/>
        <end position="831"/>
    </location>
</feature>
<dbReference type="GO" id="GO:0000055">
    <property type="term" value="P:ribosomal large subunit export from nucleus"/>
    <property type="evidence" value="ECO:0007669"/>
    <property type="project" value="InterPro"/>
</dbReference>
<evidence type="ECO:0000313" key="10">
    <source>
        <dbReference type="Proteomes" id="UP000799302"/>
    </source>
</evidence>
<reference evidence="9" key="1">
    <citation type="journal article" date="2020" name="Stud. Mycol.">
        <title>101 Dothideomycetes genomes: a test case for predicting lifestyles and emergence of pathogens.</title>
        <authorList>
            <person name="Haridas S."/>
            <person name="Albert R."/>
            <person name="Binder M."/>
            <person name="Bloem J."/>
            <person name="Labutti K."/>
            <person name="Salamov A."/>
            <person name="Andreopoulos B."/>
            <person name="Baker S."/>
            <person name="Barry K."/>
            <person name="Bills G."/>
            <person name="Bluhm B."/>
            <person name="Cannon C."/>
            <person name="Castanera R."/>
            <person name="Culley D."/>
            <person name="Daum C."/>
            <person name="Ezra D."/>
            <person name="Gonzalez J."/>
            <person name="Henrissat B."/>
            <person name="Kuo A."/>
            <person name="Liang C."/>
            <person name="Lipzen A."/>
            <person name="Lutzoni F."/>
            <person name="Magnuson J."/>
            <person name="Mondo S."/>
            <person name="Nolan M."/>
            <person name="Ohm R."/>
            <person name="Pangilinan J."/>
            <person name="Park H.-J."/>
            <person name="Ramirez L."/>
            <person name="Alfaro M."/>
            <person name="Sun H."/>
            <person name="Tritt A."/>
            <person name="Yoshinaga Y."/>
            <person name="Zwiers L.-H."/>
            <person name="Turgeon B."/>
            <person name="Goodwin S."/>
            <person name="Spatafora J."/>
            <person name="Crous P."/>
            <person name="Grigoriev I."/>
        </authorList>
    </citation>
    <scope>NUCLEOTIDE SEQUENCE</scope>
    <source>
        <strain evidence="9">CBS 115976</strain>
    </source>
</reference>
<keyword evidence="3" id="KW-0509">mRNA transport</keyword>
<evidence type="ECO:0000256" key="4">
    <source>
        <dbReference type="ARBA" id="ARBA00022927"/>
    </source>
</evidence>
<accession>A0A6A6UQT2</accession>
<dbReference type="InterPro" id="IPR036322">
    <property type="entry name" value="WD40_repeat_dom_sf"/>
</dbReference>
<keyword evidence="10" id="KW-1185">Reference proteome</keyword>
<dbReference type="GO" id="GO:0000056">
    <property type="term" value="P:ribosomal small subunit export from nucleus"/>
    <property type="evidence" value="ECO:0007669"/>
    <property type="project" value="InterPro"/>
</dbReference>
<name>A0A6A6UQT2_9PEZI</name>
<evidence type="ECO:0000256" key="6">
    <source>
        <dbReference type="ARBA" id="ARBA00023132"/>
    </source>
</evidence>
<evidence type="ECO:0000256" key="2">
    <source>
        <dbReference type="ARBA" id="ARBA00022448"/>
    </source>
</evidence>
<dbReference type="GO" id="GO:0006606">
    <property type="term" value="P:protein import into nucleus"/>
    <property type="evidence" value="ECO:0007669"/>
    <property type="project" value="TreeGrafter"/>
</dbReference>
<dbReference type="AlphaFoldDB" id="A0A6A6UQT2"/>
<keyword evidence="5" id="KW-0811">Translocation</keyword>
<dbReference type="GO" id="GO:0005643">
    <property type="term" value="C:nuclear pore"/>
    <property type="evidence" value="ECO:0007669"/>
    <property type="project" value="UniProtKB-SubCell"/>
</dbReference>
<gene>
    <name evidence="9" type="ORF">BT63DRAFT_451320</name>
</gene>
<evidence type="ECO:0000256" key="7">
    <source>
        <dbReference type="ARBA" id="ARBA00023242"/>
    </source>
</evidence>
<keyword evidence="2" id="KW-0813">Transport</keyword>
<evidence type="ECO:0000313" key="9">
    <source>
        <dbReference type="EMBL" id="KAF2673284.1"/>
    </source>
</evidence>
<evidence type="ECO:0000256" key="1">
    <source>
        <dbReference type="ARBA" id="ARBA00004567"/>
    </source>
</evidence>
<dbReference type="InterPro" id="IPR015943">
    <property type="entry name" value="WD40/YVTN_repeat-like_dom_sf"/>
</dbReference>
<dbReference type="Proteomes" id="UP000799302">
    <property type="component" value="Unassembled WGS sequence"/>
</dbReference>
<dbReference type="PANTHER" id="PTHR13257">
    <property type="entry name" value="NUCLEOPORIN NUP84-RELATED"/>
    <property type="match status" value="1"/>
</dbReference>
<keyword evidence="4" id="KW-0653">Protein transport</keyword>
<dbReference type="GO" id="GO:0017056">
    <property type="term" value="F:structural constituent of nuclear pore"/>
    <property type="evidence" value="ECO:0007669"/>
    <property type="project" value="InterPro"/>
</dbReference>
<sequence length="865" mass="95977">MPRVLEFTPGWLARNRPGFDLFAAKPKSTPTPDVTPQTGPSRTIARRGTQLFVAVGNEVRWTDLVLLKDFEAERNSRSRKATPLSLDSVPESLFRLIKVPVSGKITQLSVSPYGDLMAIVTTHTVQVVVLHHHYELDPAAARMKTFQVGSSHHVLERAPIVSVLWHPLSPSGHCLVTLSSDAIVRMWELDPESRLSFDKSTLSIDLGKLANASSTKEDLSASEFGRGKSWMPDTVSLEPAAATFGGLGRTGEHPWSSMTLWITTQAGDLYTLCPLIPSKFHAFPGMVRTMWDSVNAKREELRSNQKSFESEAFQLSKQEEWLRNLEDDEPLIYTTPNGYTIEVLSRPISPRPEPSLQGPFDSGIDDLEVSEIIVRNVTLGEEPLEFETGDVVEDDDEESIPMGLSVICLLDRRGTLHTLLDLEEIEARWLSGPSLIDDESEERTLLLVNSINPSPNTRIPEDFFPSLTPDVMSSYAFFLTHPAGVFYFSLESWMERLRDELEEPGEAGVQFRVEMLLENAEPAFEHILKLSPDLPAASTNSGIPACCVLNHPDVGYLVMTTVNGQPFCAVLDTQHRELFASSTMSDSRAGLNSLDAEASPLLLMPPDAREPYAPDNRFYTNSPLPAHIAALPARFKIPLSENIALSGQALDLLIHAHQIVSNESQQLSEAAAKTFEACNRMLNEYHDQIAKVRDLSHRVEAITGEDEEAFESDASDAEVGTRRLQVRVDTAKARQDELIAKAQRVARKLGTLSGRQMSDRQKEFAGDTTRMAGDFGLDADGKADAHADAALLKRYKEVQLLAKSVKEQSKDLPEAKQESDSNGRSARVPSAIRKARMEQIGEMLERESYMVDATTERLKRLSVQL</sequence>
<evidence type="ECO:0008006" key="11">
    <source>
        <dbReference type="Google" id="ProtNLM"/>
    </source>
</evidence>
<organism evidence="9 10">
    <name type="scientific">Microthyrium microscopicum</name>
    <dbReference type="NCBI Taxonomy" id="703497"/>
    <lineage>
        <taxon>Eukaryota</taxon>
        <taxon>Fungi</taxon>
        <taxon>Dikarya</taxon>
        <taxon>Ascomycota</taxon>
        <taxon>Pezizomycotina</taxon>
        <taxon>Dothideomycetes</taxon>
        <taxon>Dothideomycetes incertae sedis</taxon>
        <taxon>Microthyriales</taxon>
        <taxon>Microthyriaceae</taxon>
        <taxon>Microthyrium</taxon>
    </lineage>
</organism>
<feature type="compositionally biased region" description="Basic and acidic residues" evidence="8">
    <location>
        <begin position="807"/>
        <end position="821"/>
    </location>
</feature>